<dbReference type="PROSITE" id="PS50987">
    <property type="entry name" value="HTH_ARSR_2"/>
    <property type="match status" value="1"/>
</dbReference>
<feature type="domain" description="HTH arsR-type" evidence="4">
    <location>
        <begin position="5"/>
        <end position="112"/>
    </location>
</feature>
<dbReference type="EMBL" id="FTNE01000005">
    <property type="protein sequence ID" value="SIQ49576.1"/>
    <property type="molecule type" value="Genomic_DNA"/>
</dbReference>
<evidence type="ECO:0000256" key="3">
    <source>
        <dbReference type="ARBA" id="ARBA00023163"/>
    </source>
</evidence>
<evidence type="ECO:0000256" key="2">
    <source>
        <dbReference type="ARBA" id="ARBA00023125"/>
    </source>
</evidence>
<dbReference type="InterPro" id="IPR051081">
    <property type="entry name" value="HTH_MetalResp_TranReg"/>
</dbReference>
<dbReference type="PANTHER" id="PTHR33154:SF33">
    <property type="entry name" value="TRANSCRIPTIONAL REPRESSOR SDPR"/>
    <property type="match status" value="1"/>
</dbReference>
<evidence type="ECO:0000313" key="5">
    <source>
        <dbReference type="EMBL" id="SIQ49576.1"/>
    </source>
</evidence>
<dbReference type="GO" id="GO:0003677">
    <property type="term" value="F:DNA binding"/>
    <property type="evidence" value="ECO:0007669"/>
    <property type="project" value="UniProtKB-KW"/>
</dbReference>
<proteinExistence type="predicted"/>
<sequence>MTIVDMADATQGLDEGIKALAHPVRRAILAKLREPERYFAEQAQPLSLGVCAGQIEQSCPLSQSSISAHLAALQAAGLINGRRVGPYVFYKRDDLAIERLLALLRASLDRPECAPEPEKSS</sequence>
<dbReference type="InterPro" id="IPR036390">
    <property type="entry name" value="WH_DNA-bd_sf"/>
</dbReference>
<gene>
    <name evidence="5" type="ORF">SAMN05421828_105116</name>
</gene>
<evidence type="ECO:0000259" key="4">
    <source>
        <dbReference type="PROSITE" id="PS50987"/>
    </source>
</evidence>
<keyword evidence="3" id="KW-0804">Transcription</keyword>
<keyword evidence="2" id="KW-0238">DNA-binding</keyword>
<keyword evidence="1" id="KW-0805">Transcription regulation</keyword>
<reference evidence="5 6" key="1">
    <citation type="submission" date="2017-01" db="EMBL/GenBank/DDBJ databases">
        <authorList>
            <person name="Varghese N."/>
            <person name="Submissions S."/>
        </authorList>
    </citation>
    <scope>NUCLEOTIDE SEQUENCE [LARGE SCALE GENOMIC DNA]</scope>
    <source>
        <strain evidence="5 6">ATCC 35905</strain>
    </source>
</reference>
<keyword evidence="6" id="KW-1185">Reference proteome</keyword>
<dbReference type="PANTHER" id="PTHR33154">
    <property type="entry name" value="TRANSCRIPTIONAL REGULATOR, ARSR FAMILY"/>
    <property type="match status" value="1"/>
</dbReference>
<dbReference type="InterPro" id="IPR001845">
    <property type="entry name" value="HTH_ArsR_DNA-bd_dom"/>
</dbReference>
<evidence type="ECO:0000256" key="1">
    <source>
        <dbReference type="ARBA" id="ARBA00023015"/>
    </source>
</evidence>
<dbReference type="InterPro" id="IPR011991">
    <property type="entry name" value="ArsR-like_HTH"/>
</dbReference>
<evidence type="ECO:0000313" key="6">
    <source>
        <dbReference type="Proteomes" id="UP000186308"/>
    </source>
</evidence>
<dbReference type="Gene3D" id="1.10.10.10">
    <property type="entry name" value="Winged helix-like DNA-binding domain superfamily/Winged helix DNA-binding domain"/>
    <property type="match status" value="1"/>
</dbReference>
<dbReference type="CDD" id="cd00090">
    <property type="entry name" value="HTH_ARSR"/>
    <property type="match status" value="1"/>
</dbReference>
<dbReference type="RefSeq" id="WP_029311180.1">
    <property type="nucleotide sequence ID" value="NZ_FTNE01000005.1"/>
</dbReference>
<dbReference type="SMART" id="SM00418">
    <property type="entry name" value="HTH_ARSR"/>
    <property type="match status" value="1"/>
</dbReference>
<dbReference type="InterPro" id="IPR036388">
    <property type="entry name" value="WH-like_DNA-bd_sf"/>
</dbReference>
<accession>A0A8G2FDK1</accession>
<comment type="caution">
    <text evidence="5">The sequence shown here is derived from an EMBL/GenBank/DDBJ whole genome shotgun (WGS) entry which is preliminary data.</text>
</comment>
<dbReference type="Pfam" id="PF12840">
    <property type="entry name" value="HTH_20"/>
    <property type="match status" value="1"/>
</dbReference>
<protein>
    <submittedName>
        <fullName evidence="5">Transcriptional regulator, ArsR family</fullName>
    </submittedName>
</protein>
<dbReference type="Proteomes" id="UP000186308">
    <property type="component" value="Unassembled WGS sequence"/>
</dbReference>
<dbReference type="GO" id="GO:0003700">
    <property type="term" value="F:DNA-binding transcription factor activity"/>
    <property type="evidence" value="ECO:0007669"/>
    <property type="project" value="InterPro"/>
</dbReference>
<organism evidence="5 6">
    <name type="scientific">Acidiphilium rubrum</name>
    <dbReference type="NCBI Taxonomy" id="526"/>
    <lineage>
        <taxon>Bacteria</taxon>
        <taxon>Pseudomonadati</taxon>
        <taxon>Pseudomonadota</taxon>
        <taxon>Alphaproteobacteria</taxon>
        <taxon>Acetobacterales</taxon>
        <taxon>Acidocellaceae</taxon>
        <taxon>Acidiphilium</taxon>
    </lineage>
</organism>
<name>A0A8G2FDK1_ACIRU</name>
<dbReference type="SUPFAM" id="SSF46785">
    <property type="entry name" value="Winged helix' DNA-binding domain"/>
    <property type="match status" value="1"/>
</dbReference>
<dbReference type="AlphaFoldDB" id="A0A8G2FDK1"/>